<dbReference type="Gene3D" id="3.40.630.30">
    <property type="match status" value="1"/>
</dbReference>
<accession>A0A7R7EKP8</accession>
<dbReference type="CDD" id="cd04301">
    <property type="entry name" value="NAT_SF"/>
    <property type="match status" value="1"/>
</dbReference>
<dbReference type="AlphaFoldDB" id="A0A7R7EKP8"/>
<evidence type="ECO:0000313" key="2">
    <source>
        <dbReference type="EMBL" id="BCN30895.1"/>
    </source>
</evidence>
<proteinExistence type="predicted"/>
<dbReference type="RefSeq" id="WP_271712053.1">
    <property type="nucleotide sequence ID" value="NZ_AP024169.1"/>
</dbReference>
<dbReference type="InterPro" id="IPR000182">
    <property type="entry name" value="GNAT_dom"/>
</dbReference>
<organism evidence="2 3">
    <name type="scientific">Anaeromicropila herbilytica</name>
    <dbReference type="NCBI Taxonomy" id="2785025"/>
    <lineage>
        <taxon>Bacteria</taxon>
        <taxon>Bacillati</taxon>
        <taxon>Bacillota</taxon>
        <taxon>Clostridia</taxon>
        <taxon>Lachnospirales</taxon>
        <taxon>Lachnospiraceae</taxon>
        <taxon>Anaeromicropila</taxon>
    </lineage>
</organism>
<dbReference type="GO" id="GO:0016747">
    <property type="term" value="F:acyltransferase activity, transferring groups other than amino-acyl groups"/>
    <property type="evidence" value="ECO:0007669"/>
    <property type="project" value="InterPro"/>
</dbReference>
<evidence type="ECO:0000313" key="3">
    <source>
        <dbReference type="Proteomes" id="UP000595897"/>
    </source>
</evidence>
<dbReference type="Proteomes" id="UP000595897">
    <property type="component" value="Chromosome"/>
</dbReference>
<dbReference type="SUPFAM" id="SSF55729">
    <property type="entry name" value="Acyl-CoA N-acyltransferases (Nat)"/>
    <property type="match status" value="1"/>
</dbReference>
<dbReference type="InterPro" id="IPR016181">
    <property type="entry name" value="Acyl_CoA_acyltransferase"/>
</dbReference>
<keyword evidence="3" id="KW-1185">Reference proteome</keyword>
<dbReference type="EMBL" id="AP024169">
    <property type="protein sequence ID" value="BCN30895.1"/>
    <property type="molecule type" value="Genomic_DNA"/>
</dbReference>
<evidence type="ECO:0000259" key="1">
    <source>
        <dbReference type="PROSITE" id="PS51186"/>
    </source>
</evidence>
<dbReference type="PROSITE" id="PS51186">
    <property type="entry name" value="GNAT"/>
    <property type="match status" value="1"/>
</dbReference>
<feature type="domain" description="N-acetyltransferase" evidence="1">
    <location>
        <begin position="32"/>
        <end position="195"/>
    </location>
</feature>
<name>A0A7R7EKP8_9FIRM</name>
<protein>
    <submittedName>
        <fullName evidence="2">N-acetyltransferase</fullName>
    </submittedName>
</protein>
<dbReference type="Pfam" id="PF00583">
    <property type="entry name" value="Acetyltransf_1"/>
    <property type="match status" value="1"/>
</dbReference>
<gene>
    <name evidence="2" type="ORF">bsdtb5_21900</name>
</gene>
<sequence length="207" mass="24099">MLENEGDIEYKSIFMRCDEVNKDAYRTVPSLVSIERYKSGMEKIWADIQKASGEFPESSNEEVTSYFINRFGSESISLTERCFFLKDNKSEKYFGTCMAWEKKKDDKVIPVLHWLAVDSEYCGKGYARVLITKVMKFFEINNYNETVFLHTQPKSFKAIKLYSDFGFCLTAKDVYGIAANESEESISLLEKYMKDETILVLKQRMIL</sequence>
<dbReference type="KEGG" id="ahb:bsdtb5_21900"/>
<keyword evidence="2" id="KW-0808">Transferase</keyword>
<reference evidence="2 3" key="1">
    <citation type="submission" date="2020-11" db="EMBL/GenBank/DDBJ databases">
        <title>Draft genome sequencing of a Lachnospiraceae strain isolated from anoxic soil subjected to BSD treatment.</title>
        <authorList>
            <person name="Uek A."/>
            <person name="Tonouchi A."/>
        </authorList>
    </citation>
    <scope>NUCLEOTIDE SEQUENCE [LARGE SCALE GENOMIC DNA]</scope>
    <source>
        <strain evidence="2 3">TB5</strain>
    </source>
</reference>